<dbReference type="SMART" id="SM01054">
    <property type="entry name" value="CaM_binding"/>
    <property type="match status" value="1"/>
</dbReference>
<reference evidence="3" key="1">
    <citation type="submission" date="2023-03" db="EMBL/GenBank/DDBJ databases">
        <authorList>
            <person name="Julca I."/>
        </authorList>
    </citation>
    <scope>NUCLEOTIDE SEQUENCE</scope>
</reference>
<accession>A0AAV1D7J9</accession>
<organism evidence="3 4">
    <name type="scientific">Oldenlandia corymbosa var. corymbosa</name>
    <dbReference type="NCBI Taxonomy" id="529605"/>
    <lineage>
        <taxon>Eukaryota</taxon>
        <taxon>Viridiplantae</taxon>
        <taxon>Streptophyta</taxon>
        <taxon>Embryophyta</taxon>
        <taxon>Tracheophyta</taxon>
        <taxon>Spermatophyta</taxon>
        <taxon>Magnoliopsida</taxon>
        <taxon>eudicotyledons</taxon>
        <taxon>Gunneridae</taxon>
        <taxon>Pentapetalae</taxon>
        <taxon>asterids</taxon>
        <taxon>lamiids</taxon>
        <taxon>Gentianales</taxon>
        <taxon>Rubiaceae</taxon>
        <taxon>Rubioideae</taxon>
        <taxon>Spermacoceae</taxon>
        <taxon>Hedyotis-Oldenlandia complex</taxon>
        <taxon>Oldenlandia</taxon>
    </lineage>
</organism>
<feature type="region of interest" description="Disordered" evidence="1">
    <location>
        <begin position="593"/>
        <end position="690"/>
    </location>
</feature>
<feature type="compositionally biased region" description="Basic and acidic residues" evidence="1">
    <location>
        <begin position="301"/>
        <end position="314"/>
    </location>
</feature>
<feature type="region of interest" description="Disordered" evidence="1">
    <location>
        <begin position="29"/>
        <end position="137"/>
    </location>
</feature>
<evidence type="ECO:0000313" key="4">
    <source>
        <dbReference type="Proteomes" id="UP001161247"/>
    </source>
</evidence>
<dbReference type="Proteomes" id="UP001161247">
    <property type="component" value="Chromosome 4"/>
</dbReference>
<feature type="region of interest" description="Disordered" evidence="1">
    <location>
        <begin position="150"/>
        <end position="176"/>
    </location>
</feature>
<feature type="compositionally biased region" description="Basic residues" evidence="1">
    <location>
        <begin position="50"/>
        <end position="59"/>
    </location>
</feature>
<feature type="compositionally biased region" description="Basic and acidic residues" evidence="1">
    <location>
        <begin position="619"/>
        <end position="628"/>
    </location>
</feature>
<proteinExistence type="predicted"/>
<dbReference type="EMBL" id="OX459121">
    <property type="protein sequence ID" value="CAI9102853.1"/>
    <property type="molecule type" value="Genomic_DNA"/>
</dbReference>
<dbReference type="PANTHER" id="PTHR33923">
    <property type="entry name" value="CALMODULIN-BINDING PROTEIN-RELATED"/>
    <property type="match status" value="1"/>
</dbReference>
<feature type="region of interest" description="Disordered" evidence="1">
    <location>
        <begin position="293"/>
        <end position="318"/>
    </location>
</feature>
<name>A0AAV1D7J9_OLDCO</name>
<dbReference type="AlphaFoldDB" id="A0AAV1D7J9"/>
<evidence type="ECO:0000313" key="3">
    <source>
        <dbReference type="EMBL" id="CAI9102853.1"/>
    </source>
</evidence>
<feature type="domain" description="Calmodulin-binding" evidence="2">
    <location>
        <begin position="666"/>
        <end position="776"/>
    </location>
</feature>
<dbReference type="InterPro" id="IPR012417">
    <property type="entry name" value="CaM-bd_dom_pln"/>
</dbReference>
<feature type="compositionally biased region" description="Polar residues" evidence="1">
    <location>
        <begin position="657"/>
        <end position="687"/>
    </location>
</feature>
<feature type="compositionally biased region" description="Low complexity" evidence="1">
    <location>
        <begin position="91"/>
        <end position="104"/>
    </location>
</feature>
<protein>
    <submittedName>
        <fullName evidence="3">OLC1v1001207C1</fullName>
    </submittedName>
</protein>
<feature type="compositionally biased region" description="Acidic residues" evidence="1">
    <location>
        <begin position="605"/>
        <end position="618"/>
    </location>
</feature>
<dbReference type="Pfam" id="PF07839">
    <property type="entry name" value="CaM_binding"/>
    <property type="match status" value="1"/>
</dbReference>
<evidence type="ECO:0000259" key="2">
    <source>
        <dbReference type="SMART" id="SM01054"/>
    </source>
</evidence>
<dbReference type="GO" id="GO:0005516">
    <property type="term" value="F:calmodulin binding"/>
    <property type="evidence" value="ECO:0007669"/>
    <property type="project" value="InterPro"/>
</dbReference>
<dbReference type="PANTHER" id="PTHR33923:SF2">
    <property type="entry name" value="CALMODULIN-BINDING PROTEIN-RELATED"/>
    <property type="match status" value="1"/>
</dbReference>
<dbReference type="InterPro" id="IPR044681">
    <property type="entry name" value="PICBP-like"/>
</dbReference>
<gene>
    <name evidence="3" type="ORF">OLC1_LOCUS12134</name>
</gene>
<feature type="compositionally biased region" description="Basic and acidic residues" evidence="1">
    <location>
        <begin position="636"/>
        <end position="649"/>
    </location>
</feature>
<feature type="compositionally biased region" description="Polar residues" evidence="1">
    <location>
        <begin position="68"/>
        <end position="77"/>
    </location>
</feature>
<evidence type="ECO:0000256" key="1">
    <source>
        <dbReference type="SAM" id="MobiDB-lite"/>
    </source>
</evidence>
<sequence length="785" mass="88092">MVQRKVTNKLGIQADQVKTNQLFLNLIKPSSPSFQHHDSRKIIVGVDSKKKMKKSRPTNKRSDHHQIQCFSSATTKGISQIPQPGKPPPGKLVLSSSSSSPIKKSAGKQPYSDEAMPNYMKPTSSSDARKEHIHHQVSSKNLQALLLSDGKTSSSTSCSPKWKNKAKISSNSSVPNKGARVSLVRTLTKTTSFKPVRSSSVVKKKRNFPGVLSEKLNPQRATCSSTLKDSKFPAYLELNSGGTESEGKSVMKVCPYTYCSLNGHRHPPLPPLRGFLASRRRMLKAQRGLKLGFCTSPRPTKQKENLTEQMKLDDPSTDEEKQEDFFVEIYSKEKEGTAEHTEFVNTDKPFVEETSYDLDNQQVQEILSDGNLGIEDKLESWSHDEVGGRQIIPIDSKEFEFSDTDCEADNYTISLKNIQDLDLHEDPIQFGSCVFPGNWVLKADDSVIRFLEEIQDGGLLQQPFDEEMFDGESISSKAESYRDFEIQYYIEGPEAQINSRQMQGSLVEEDGLPQECGKTGLIPLENHIKELFCADCNVDPKCLEVNHKFLNTIEKLRSFTLIIANVKDKIAQGDEVAEEIWDMESQDFHDMIDESSKAGSNPPSDGEDEEQEEQDDVAESYREEKCSTNEDDIEDTEKHLEPLNGRSDETFAGEETSMISMSPCDTSSALDTSGNDLRQESGAQTSAKLKWRSGGKKCSEDCKEQREFNPRGPNFLTLEPDPEAEKVDLKHQMIDERKNADEWMIDYAIQQAVSKLRPARKKKVALLVEAFETVIPTSRQVQACN</sequence>
<keyword evidence="4" id="KW-1185">Reference proteome</keyword>